<keyword evidence="7" id="KW-1185">Reference proteome</keyword>
<comment type="cofactor">
    <cofactor evidence="1">
        <name>FAD</name>
        <dbReference type="ChEBI" id="CHEBI:57692"/>
    </cofactor>
</comment>
<evidence type="ECO:0000313" key="7">
    <source>
        <dbReference type="Proteomes" id="UP000028868"/>
    </source>
</evidence>
<evidence type="ECO:0000256" key="4">
    <source>
        <dbReference type="ARBA" id="ARBA00023002"/>
    </source>
</evidence>
<sequence length="296" mass="32499">MAYDCIIIGGGIAGLQAGIMLGRYKRSVLIIDSGHGRSSLCKRYNNIIGFPEGVSGDELRLKGWKQAKTFGAEFLQSEVIDIHNRFHVKTKCGRTFKASTLLFATGLEERLPDIAGIKECLGLSVYVCPDCDGYEIVDKKTVVVGSGDTGAHMSLTLKYWNDEITFLNHGGKELSLEMQGRLRKEKITVQQVIAERFVHSEGCLQKIITRSGLEIEADHSFLAFGGNRVQSDLAVQLGAHHNEKGHLLVDPRTRMTNVDGVWASGDIVDHSQFVTTAMGDGAQAAVWIHKWLKGEG</sequence>
<dbReference type="PANTHER" id="PTHR48105">
    <property type="entry name" value="THIOREDOXIN REDUCTASE 1-RELATED-RELATED"/>
    <property type="match status" value="1"/>
</dbReference>
<evidence type="ECO:0000256" key="2">
    <source>
        <dbReference type="ARBA" id="ARBA00011738"/>
    </source>
</evidence>
<dbReference type="RefSeq" id="WP_035508917.1">
    <property type="nucleotide sequence ID" value="NZ_CCDH010000001.1"/>
</dbReference>
<dbReference type="PRINTS" id="PR00368">
    <property type="entry name" value="FADPNR"/>
</dbReference>
<reference evidence="6 7" key="2">
    <citation type="submission" date="2014-05" db="EMBL/GenBank/DDBJ databases">
        <title>Draft genome sequence of Halobacillus karajensis HK-03.</title>
        <authorList>
            <person name="Khelaifia S."/>
            <person name="Croce O."/>
            <person name="Lagier J.C."/>
            <person name="Raoult D."/>
        </authorList>
    </citation>
    <scope>NUCLEOTIDE SEQUENCE [LARGE SCALE GENOMIC DNA]</scope>
    <source>
        <strain evidence="6 7">HD-03</strain>
    </source>
</reference>
<evidence type="ECO:0000256" key="3">
    <source>
        <dbReference type="ARBA" id="ARBA00022630"/>
    </source>
</evidence>
<dbReference type="AlphaFoldDB" id="A0A024P5C5"/>
<protein>
    <submittedName>
        <fullName evidence="6">Thioredoxin reductase</fullName>
    </submittedName>
</protein>
<gene>
    <name evidence="6" type="primary">trxB_4</name>
    <name evidence="6" type="ORF">BN983_02491</name>
</gene>
<dbReference type="SUPFAM" id="SSF51905">
    <property type="entry name" value="FAD/NAD(P)-binding domain"/>
    <property type="match status" value="1"/>
</dbReference>
<keyword evidence="4" id="KW-0560">Oxidoreductase</keyword>
<evidence type="ECO:0000256" key="1">
    <source>
        <dbReference type="ARBA" id="ARBA00001974"/>
    </source>
</evidence>
<dbReference type="InterPro" id="IPR036188">
    <property type="entry name" value="FAD/NAD-bd_sf"/>
</dbReference>
<dbReference type="PRINTS" id="PR00469">
    <property type="entry name" value="PNDRDTASEII"/>
</dbReference>
<evidence type="ECO:0000313" key="6">
    <source>
        <dbReference type="EMBL" id="CDQ24219.1"/>
    </source>
</evidence>
<comment type="subunit">
    <text evidence="2">Homodimer.</text>
</comment>
<dbReference type="EMBL" id="CCDI010000003">
    <property type="protein sequence ID" value="CDQ24219.1"/>
    <property type="molecule type" value="Genomic_DNA"/>
</dbReference>
<comment type="caution">
    <text evidence="6">The sequence shown here is derived from an EMBL/GenBank/DDBJ whole genome shotgun (WGS) entry which is preliminary data.</text>
</comment>
<keyword evidence="3" id="KW-0285">Flavoprotein</keyword>
<name>A0A024P5C5_9BACI</name>
<dbReference type="GO" id="GO:0016491">
    <property type="term" value="F:oxidoreductase activity"/>
    <property type="evidence" value="ECO:0007669"/>
    <property type="project" value="UniProtKB-KW"/>
</dbReference>
<evidence type="ECO:0000259" key="5">
    <source>
        <dbReference type="Pfam" id="PF07992"/>
    </source>
</evidence>
<dbReference type="InterPro" id="IPR050097">
    <property type="entry name" value="Ferredoxin-NADP_redctase_2"/>
</dbReference>
<feature type="domain" description="FAD/NAD(P)-binding" evidence="5">
    <location>
        <begin position="3"/>
        <end position="281"/>
    </location>
</feature>
<accession>A0A024P5C5</accession>
<dbReference type="Gene3D" id="3.50.50.60">
    <property type="entry name" value="FAD/NAD(P)-binding domain"/>
    <property type="match status" value="2"/>
</dbReference>
<organism evidence="6 7">
    <name type="scientific">Halobacillus karajensis</name>
    <dbReference type="NCBI Taxonomy" id="195088"/>
    <lineage>
        <taxon>Bacteria</taxon>
        <taxon>Bacillati</taxon>
        <taxon>Bacillota</taxon>
        <taxon>Bacilli</taxon>
        <taxon>Bacillales</taxon>
        <taxon>Bacillaceae</taxon>
        <taxon>Halobacillus</taxon>
    </lineage>
</organism>
<dbReference type="InterPro" id="IPR023753">
    <property type="entry name" value="FAD/NAD-binding_dom"/>
</dbReference>
<dbReference type="Proteomes" id="UP000028868">
    <property type="component" value="Unassembled WGS sequence"/>
</dbReference>
<dbReference type="Pfam" id="PF07992">
    <property type="entry name" value="Pyr_redox_2"/>
    <property type="match status" value="1"/>
</dbReference>
<reference evidence="7" key="1">
    <citation type="submission" date="2014-03" db="EMBL/GenBank/DDBJ databases">
        <authorList>
            <person name="Urmite Genomes U."/>
        </authorList>
    </citation>
    <scope>NUCLEOTIDE SEQUENCE [LARGE SCALE GENOMIC DNA]</scope>
    <source>
        <strain evidence="7">HD-03</strain>
    </source>
</reference>
<proteinExistence type="predicted"/>